<dbReference type="AlphaFoldDB" id="A0A2A2EE87"/>
<feature type="non-terminal residue" evidence="1">
    <location>
        <position position="1"/>
    </location>
</feature>
<dbReference type="GO" id="GO:0016787">
    <property type="term" value="F:hydrolase activity"/>
    <property type="evidence" value="ECO:0007669"/>
    <property type="project" value="UniProtKB-KW"/>
</dbReference>
<gene>
    <name evidence="1" type="ORF">B1400_1651</name>
</gene>
<reference evidence="1 2" key="1">
    <citation type="journal article" date="2017" name="ISME J.">
        <title>Unveiling bifidobacterial biogeography across the mammalian branch of the tree of life.</title>
        <authorList>
            <person name="Milani C."/>
            <person name="Mangifesta M."/>
            <person name="Mancabelli L."/>
            <person name="Lugli G.A."/>
            <person name="James K."/>
            <person name="Duranti S."/>
            <person name="Turroni F."/>
            <person name="Ferrario C."/>
            <person name="Ossiprandi M.C."/>
            <person name="van Sinderen D."/>
            <person name="Ventura M."/>
        </authorList>
    </citation>
    <scope>NUCLEOTIDE SEQUENCE [LARGE SCALE GENOMIC DNA]</scope>
    <source>
        <strain evidence="1 2">70</strain>
    </source>
</reference>
<keyword evidence="1" id="KW-0378">Hydrolase</keyword>
<comment type="caution">
    <text evidence="1">The sequence shown here is derived from an EMBL/GenBank/DDBJ whole genome shotgun (WGS) entry which is preliminary data.</text>
</comment>
<sequence>HPIGEDVWVTSVEMEDELVAALDGAANPEHDRWLTVRGRLAGDDDGRPLVSSPVDVDDGPLRLTHDLAFHEAAYASAAQLGSPALERHDAHLRSTIEGDYQGTTYWRGRIGDDTDE</sequence>
<dbReference type="EMBL" id="MVOG01000040">
    <property type="protein sequence ID" value="PAU67544.1"/>
    <property type="molecule type" value="Genomic_DNA"/>
</dbReference>
<proteinExistence type="predicted"/>
<accession>A0A2A2EE87</accession>
<evidence type="ECO:0000313" key="2">
    <source>
        <dbReference type="Proteomes" id="UP000217986"/>
    </source>
</evidence>
<keyword evidence="2" id="KW-1185">Reference proteome</keyword>
<dbReference type="Proteomes" id="UP000217986">
    <property type="component" value="Unassembled WGS sequence"/>
</dbReference>
<evidence type="ECO:0000313" key="1">
    <source>
        <dbReference type="EMBL" id="PAU67544.1"/>
    </source>
</evidence>
<name>A0A2A2EE87_9BIFI</name>
<protein>
    <submittedName>
        <fullName evidence="1">Alpha/beta hydrolase</fullName>
    </submittedName>
</protein>
<organism evidence="1 2">
    <name type="scientific">Bifidobacterium italicum</name>
    <dbReference type="NCBI Taxonomy" id="1960968"/>
    <lineage>
        <taxon>Bacteria</taxon>
        <taxon>Bacillati</taxon>
        <taxon>Actinomycetota</taxon>
        <taxon>Actinomycetes</taxon>
        <taxon>Bifidobacteriales</taxon>
        <taxon>Bifidobacteriaceae</taxon>
        <taxon>Bifidobacterium</taxon>
    </lineage>
</organism>